<name>A0A096PDY5_9HYPO</name>
<dbReference type="EMBL" id="HG321597">
    <property type="protein sequence ID" value="CEG04140.1"/>
    <property type="molecule type" value="Genomic_DNA"/>
</dbReference>
<dbReference type="EMBL" id="CBMG010000436">
    <property type="protein sequence ID" value="CEG03285.1"/>
    <property type="molecule type" value="Genomic_DNA"/>
</dbReference>
<accession>A0A096PDY5</accession>
<dbReference type="InterPro" id="IPR006600">
    <property type="entry name" value="HTH_CenpB_DNA-bd_dom"/>
</dbReference>
<dbReference type="AlphaFoldDB" id="A0A096PDY5"/>
<evidence type="ECO:0000256" key="1">
    <source>
        <dbReference type="ARBA" id="ARBA00023125"/>
    </source>
</evidence>
<evidence type="ECO:0000313" key="4">
    <source>
        <dbReference type="EMBL" id="CEG04140.1"/>
    </source>
</evidence>
<sequence>MNSQESDYEYRLFLAVNDVEILGLRASAKKHSVKLSTLRDRCAGGSDINTSHQRELSLSPEQEDDLVTYIIEREKAFQPLTRSEIRAYAEYLLEVNGQIPYIGKNWVDRFFTRHSTIEKKPTKVYEAARKRAVTRKSLSDYYDGLQ</sequence>
<dbReference type="PROSITE" id="PS51253">
    <property type="entry name" value="HTH_CENPB"/>
    <property type="match status" value="1"/>
</dbReference>
<keyword evidence="1" id="KW-0238">DNA-binding</keyword>
<gene>
    <name evidence="3" type="ORF">BN851_0021510</name>
</gene>
<proteinExistence type="predicted"/>
<evidence type="ECO:0000313" key="3">
    <source>
        <dbReference type="EMBL" id="CEG03285.1"/>
    </source>
</evidence>
<organism evidence="3">
    <name type="scientific">Fusarium acuminatum CS5907</name>
    <dbReference type="NCBI Taxonomy" id="1318461"/>
    <lineage>
        <taxon>Eukaryota</taxon>
        <taxon>Fungi</taxon>
        <taxon>Dikarya</taxon>
        <taxon>Ascomycota</taxon>
        <taxon>Pezizomycotina</taxon>
        <taxon>Sordariomycetes</taxon>
        <taxon>Hypocreomycetidae</taxon>
        <taxon>Hypocreales</taxon>
        <taxon>Nectriaceae</taxon>
        <taxon>Fusarium</taxon>
        <taxon>Fusarium tricinctum species complex</taxon>
    </lineage>
</organism>
<protein>
    <submittedName>
        <fullName evidence="4">Genomic scaffold, CS5907_Ctg0074</fullName>
    </submittedName>
    <submittedName>
        <fullName evidence="3">WGS project CBMG000000000 data, contig CS5907-c000437</fullName>
    </submittedName>
</protein>
<dbReference type="GO" id="GO:0003677">
    <property type="term" value="F:DNA binding"/>
    <property type="evidence" value="ECO:0007669"/>
    <property type="project" value="UniProtKB-KW"/>
</dbReference>
<reference evidence="3" key="1">
    <citation type="submission" date="2013-05" db="EMBL/GenBank/DDBJ databases">
        <title>Draft genome sequences of six wheat associated Fusarium spp. isolates.</title>
        <authorList>
            <person name="Moolhuijzen P.M."/>
            <person name="Manners J.M."/>
            <person name="Wilcox S."/>
            <person name="Bellgard M.I."/>
            <person name="Gardiner D.M."/>
        </authorList>
    </citation>
    <scope>NUCLEOTIDE SEQUENCE</scope>
    <source>
        <strain evidence="3">CS5907</strain>
    </source>
</reference>
<feature type="domain" description="HTH CENPB-type" evidence="2">
    <location>
        <begin position="50"/>
        <end position="120"/>
    </location>
</feature>
<dbReference type="SMART" id="SM00674">
    <property type="entry name" value="CENPB"/>
    <property type="match status" value="1"/>
</dbReference>
<dbReference type="Pfam" id="PF03221">
    <property type="entry name" value="HTH_Tnp_Tc5"/>
    <property type="match status" value="1"/>
</dbReference>
<evidence type="ECO:0000259" key="2">
    <source>
        <dbReference type="PROSITE" id="PS51253"/>
    </source>
</evidence>